<dbReference type="AlphaFoldDB" id="A0A1X7UC37"/>
<protein>
    <submittedName>
        <fullName evidence="1">Uncharacterized protein</fullName>
    </submittedName>
</protein>
<dbReference type="InParanoid" id="A0A1X7UC37"/>
<name>A0A1X7UC37_AMPQE</name>
<accession>A0A1X7UC37</accession>
<organism evidence="1">
    <name type="scientific">Amphimedon queenslandica</name>
    <name type="common">Sponge</name>
    <dbReference type="NCBI Taxonomy" id="400682"/>
    <lineage>
        <taxon>Eukaryota</taxon>
        <taxon>Metazoa</taxon>
        <taxon>Porifera</taxon>
        <taxon>Demospongiae</taxon>
        <taxon>Heteroscleromorpha</taxon>
        <taxon>Haplosclerida</taxon>
        <taxon>Niphatidae</taxon>
        <taxon>Amphimedon</taxon>
    </lineage>
</organism>
<dbReference type="EnsemblMetazoa" id="Aqu2.1.25509_001">
    <property type="protein sequence ID" value="Aqu2.1.25509_001"/>
    <property type="gene ID" value="Aqu2.1.25509"/>
</dbReference>
<sequence length="94" mass="10706">MYVEEKILDFEVANLCDSDKSLQLDTRLTSENKLGSYAVAVLIDAVKLRWTYSELSRTKDDVVNVEELFLNGVYNPDFIEESSDSSDDDTDWDG</sequence>
<proteinExistence type="predicted"/>
<evidence type="ECO:0000313" key="1">
    <source>
        <dbReference type="EnsemblMetazoa" id="Aqu2.1.25509_001"/>
    </source>
</evidence>
<reference evidence="1" key="1">
    <citation type="submission" date="2017-05" db="UniProtKB">
        <authorList>
            <consortium name="EnsemblMetazoa"/>
        </authorList>
    </citation>
    <scope>IDENTIFICATION</scope>
</reference>